<dbReference type="AlphaFoldDB" id="A0AAV4VU56"/>
<sequence>MSEDERKADSFGETFKDEEEDPARFENLRRTEVGRNMQNRPGTGNAMLSEPPAELFHRMSGPRNPLSSDMGAEGGQNTVRTLENIHQSADYFFSQRTSNKRSLSITNDSLTRCSVWSKKMRYSVINLNESSCEPLDLSIRGASNKTCGISSGENSSCQMTQSNTSASSAECSSSALSSSKKSRDQGKKHVCDVCKKEFPFFCRLKAHMLIHNGEKPFVCKTCLMAFSQFSYLKRHIRIHTGETPYSCEICQRKFARSSNLKSHKEIHSGINLHCDYCDFETPQKNSLNRHLKKYHSEHKEKCPVCCNYFYSKKSLKSHKCKNQSNAFSVTIKADVALSITVNIVEWPLMVELMES</sequence>
<keyword evidence="4 7" id="KW-0863">Zinc-finger</keyword>
<dbReference type="PROSITE" id="PS50157">
    <property type="entry name" value="ZINC_FINGER_C2H2_2"/>
    <property type="match status" value="4"/>
</dbReference>
<dbReference type="SUPFAM" id="SSF57667">
    <property type="entry name" value="beta-beta-alpha zinc fingers"/>
    <property type="match status" value="3"/>
</dbReference>
<keyword evidence="2" id="KW-0479">Metal-binding</keyword>
<dbReference type="InterPro" id="IPR036236">
    <property type="entry name" value="Znf_C2H2_sf"/>
</dbReference>
<dbReference type="Proteomes" id="UP001054945">
    <property type="component" value="Unassembled WGS sequence"/>
</dbReference>
<dbReference type="GO" id="GO:0000981">
    <property type="term" value="F:DNA-binding transcription factor activity, RNA polymerase II-specific"/>
    <property type="evidence" value="ECO:0007669"/>
    <property type="project" value="TreeGrafter"/>
</dbReference>
<gene>
    <name evidence="10" type="ORF">CEXT_669521</name>
</gene>
<feature type="domain" description="C2H2-type" evidence="9">
    <location>
        <begin position="245"/>
        <end position="272"/>
    </location>
</feature>
<evidence type="ECO:0000256" key="7">
    <source>
        <dbReference type="PROSITE-ProRule" id="PRU00042"/>
    </source>
</evidence>
<dbReference type="EMBL" id="BPLR01015066">
    <property type="protein sequence ID" value="GIY73336.1"/>
    <property type="molecule type" value="Genomic_DNA"/>
</dbReference>
<evidence type="ECO:0000256" key="1">
    <source>
        <dbReference type="ARBA" id="ARBA00004123"/>
    </source>
</evidence>
<reference evidence="10 11" key="1">
    <citation type="submission" date="2021-06" db="EMBL/GenBank/DDBJ databases">
        <title>Caerostris extrusa draft genome.</title>
        <authorList>
            <person name="Kono N."/>
            <person name="Arakawa K."/>
        </authorList>
    </citation>
    <scope>NUCLEOTIDE SEQUENCE [LARGE SCALE GENOMIC DNA]</scope>
</reference>
<evidence type="ECO:0000313" key="11">
    <source>
        <dbReference type="Proteomes" id="UP001054945"/>
    </source>
</evidence>
<dbReference type="Pfam" id="PF00096">
    <property type="entry name" value="zf-C2H2"/>
    <property type="match status" value="2"/>
</dbReference>
<evidence type="ECO:0000256" key="6">
    <source>
        <dbReference type="ARBA" id="ARBA00023242"/>
    </source>
</evidence>
<comment type="caution">
    <text evidence="10">The sequence shown here is derived from an EMBL/GenBank/DDBJ whole genome shotgun (WGS) entry which is preliminary data.</text>
</comment>
<evidence type="ECO:0000256" key="8">
    <source>
        <dbReference type="SAM" id="MobiDB-lite"/>
    </source>
</evidence>
<comment type="subcellular location">
    <subcellularLocation>
        <location evidence="1">Nucleus</location>
    </subcellularLocation>
</comment>
<name>A0AAV4VU56_CAEEX</name>
<dbReference type="FunFam" id="3.30.160.60:FF:000202">
    <property type="entry name" value="Zinc finger protein 574"/>
    <property type="match status" value="1"/>
</dbReference>
<dbReference type="GO" id="GO:0032502">
    <property type="term" value="P:developmental process"/>
    <property type="evidence" value="ECO:0007669"/>
    <property type="project" value="UniProtKB-ARBA"/>
</dbReference>
<keyword evidence="6" id="KW-0539">Nucleus</keyword>
<feature type="domain" description="C2H2-type" evidence="9">
    <location>
        <begin position="272"/>
        <end position="300"/>
    </location>
</feature>
<keyword evidence="11" id="KW-1185">Reference proteome</keyword>
<dbReference type="PANTHER" id="PTHR24394:SF29">
    <property type="entry name" value="MYONEURIN"/>
    <property type="match status" value="1"/>
</dbReference>
<feature type="compositionally biased region" description="Basic and acidic residues" evidence="8">
    <location>
        <begin position="1"/>
        <end position="10"/>
    </location>
</feature>
<dbReference type="SMART" id="SM00355">
    <property type="entry name" value="ZnF_C2H2"/>
    <property type="match status" value="4"/>
</dbReference>
<evidence type="ECO:0000259" key="9">
    <source>
        <dbReference type="PROSITE" id="PS50157"/>
    </source>
</evidence>
<accession>A0AAV4VU56</accession>
<feature type="region of interest" description="Disordered" evidence="8">
    <location>
        <begin position="1"/>
        <end position="75"/>
    </location>
</feature>
<keyword evidence="5" id="KW-0862">Zinc</keyword>
<dbReference type="GO" id="GO:0005634">
    <property type="term" value="C:nucleus"/>
    <property type="evidence" value="ECO:0007669"/>
    <property type="project" value="UniProtKB-SubCell"/>
</dbReference>
<organism evidence="10 11">
    <name type="scientific">Caerostris extrusa</name>
    <name type="common">Bark spider</name>
    <name type="synonym">Caerostris bankana</name>
    <dbReference type="NCBI Taxonomy" id="172846"/>
    <lineage>
        <taxon>Eukaryota</taxon>
        <taxon>Metazoa</taxon>
        <taxon>Ecdysozoa</taxon>
        <taxon>Arthropoda</taxon>
        <taxon>Chelicerata</taxon>
        <taxon>Arachnida</taxon>
        <taxon>Araneae</taxon>
        <taxon>Araneomorphae</taxon>
        <taxon>Entelegynae</taxon>
        <taxon>Araneoidea</taxon>
        <taxon>Araneidae</taxon>
        <taxon>Caerostris</taxon>
    </lineage>
</organism>
<dbReference type="InterPro" id="IPR013087">
    <property type="entry name" value="Znf_C2H2_type"/>
</dbReference>
<protein>
    <recommendedName>
        <fullName evidence="9">C2H2-type domain-containing protein</fullName>
    </recommendedName>
</protein>
<feature type="compositionally biased region" description="Basic and acidic residues" evidence="8">
    <location>
        <begin position="22"/>
        <end position="33"/>
    </location>
</feature>
<dbReference type="GO" id="GO:0008270">
    <property type="term" value="F:zinc ion binding"/>
    <property type="evidence" value="ECO:0007669"/>
    <property type="project" value="UniProtKB-KW"/>
</dbReference>
<evidence type="ECO:0000256" key="2">
    <source>
        <dbReference type="ARBA" id="ARBA00022723"/>
    </source>
</evidence>
<dbReference type="PROSITE" id="PS00028">
    <property type="entry name" value="ZINC_FINGER_C2H2_1"/>
    <property type="match status" value="3"/>
</dbReference>
<evidence type="ECO:0000256" key="5">
    <source>
        <dbReference type="ARBA" id="ARBA00022833"/>
    </source>
</evidence>
<evidence type="ECO:0000256" key="4">
    <source>
        <dbReference type="ARBA" id="ARBA00022771"/>
    </source>
</evidence>
<feature type="domain" description="C2H2-type" evidence="9">
    <location>
        <begin position="217"/>
        <end position="244"/>
    </location>
</feature>
<feature type="domain" description="C2H2-type" evidence="9">
    <location>
        <begin position="189"/>
        <end position="216"/>
    </location>
</feature>
<keyword evidence="3" id="KW-0677">Repeat</keyword>
<dbReference type="FunFam" id="3.30.160.60:FF:000557">
    <property type="entry name" value="zinc finger and SCAN domain-containing protein 29"/>
    <property type="match status" value="1"/>
</dbReference>
<evidence type="ECO:0000313" key="10">
    <source>
        <dbReference type="EMBL" id="GIY73336.1"/>
    </source>
</evidence>
<evidence type="ECO:0000256" key="3">
    <source>
        <dbReference type="ARBA" id="ARBA00022737"/>
    </source>
</evidence>
<dbReference type="Gene3D" id="3.30.160.60">
    <property type="entry name" value="Classic Zinc Finger"/>
    <property type="match status" value="4"/>
</dbReference>
<proteinExistence type="predicted"/>
<dbReference type="PANTHER" id="PTHR24394">
    <property type="entry name" value="ZINC FINGER PROTEIN"/>
    <property type="match status" value="1"/>
</dbReference>